<keyword evidence="2" id="KW-1185">Reference proteome</keyword>
<proteinExistence type="predicted"/>
<name>A0ABN0Z399_9BACI</name>
<organism evidence="1 2">
    <name type="scientific">Lentibacillus halophilus</name>
    <dbReference type="NCBI Taxonomy" id="295065"/>
    <lineage>
        <taxon>Bacteria</taxon>
        <taxon>Bacillati</taxon>
        <taxon>Bacillota</taxon>
        <taxon>Bacilli</taxon>
        <taxon>Bacillales</taxon>
        <taxon>Bacillaceae</taxon>
        <taxon>Lentibacillus</taxon>
    </lineage>
</organism>
<protein>
    <recommendedName>
        <fullName evidence="3">DUF2953 domain-containing protein</fullName>
    </recommendedName>
</protein>
<dbReference type="Proteomes" id="UP001501459">
    <property type="component" value="Unassembled WGS sequence"/>
</dbReference>
<reference evidence="1 2" key="1">
    <citation type="journal article" date="2019" name="Int. J. Syst. Evol. Microbiol.">
        <title>The Global Catalogue of Microorganisms (GCM) 10K type strain sequencing project: providing services to taxonomists for standard genome sequencing and annotation.</title>
        <authorList>
            <consortium name="The Broad Institute Genomics Platform"/>
            <consortium name="The Broad Institute Genome Sequencing Center for Infectious Disease"/>
            <person name="Wu L."/>
            <person name="Ma J."/>
        </authorList>
    </citation>
    <scope>NUCLEOTIDE SEQUENCE [LARGE SCALE GENOMIC DNA]</scope>
    <source>
        <strain evidence="1 2">JCM 12149</strain>
    </source>
</reference>
<evidence type="ECO:0008006" key="3">
    <source>
        <dbReference type="Google" id="ProtNLM"/>
    </source>
</evidence>
<sequence length="191" mass="21760">MVIGLIIAIIISGIVFLLCSRLKAVCTVTLNQEEQILYIAVYFYRIRLFYRSVDLMEEPAEEQSFQETLSLLHQLGHGARQKWNHLRTIILFVLKHIRVDNVSWTTEAGTGKADTTGTITGGIWAIKGMVMGPIMTNGTFVHKPSVTVTPFFQQQTFSSVFHCMISIRAGQAMYVFWRVIRKFPVKREAMT</sequence>
<dbReference type="EMBL" id="BAAADM010000005">
    <property type="protein sequence ID" value="GAA0429727.1"/>
    <property type="molecule type" value="Genomic_DNA"/>
</dbReference>
<evidence type="ECO:0000313" key="1">
    <source>
        <dbReference type="EMBL" id="GAA0429727.1"/>
    </source>
</evidence>
<dbReference type="InterPro" id="IPR021338">
    <property type="entry name" value="DUF2953"/>
</dbReference>
<gene>
    <name evidence="1" type="ORF">GCM10008983_02620</name>
</gene>
<dbReference type="Pfam" id="PF11167">
    <property type="entry name" value="DUF2953"/>
    <property type="match status" value="1"/>
</dbReference>
<comment type="caution">
    <text evidence="1">The sequence shown here is derived from an EMBL/GenBank/DDBJ whole genome shotgun (WGS) entry which is preliminary data.</text>
</comment>
<evidence type="ECO:0000313" key="2">
    <source>
        <dbReference type="Proteomes" id="UP001501459"/>
    </source>
</evidence>
<accession>A0ABN0Z399</accession>
<dbReference type="RefSeq" id="WP_343750650.1">
    <property type="nucleotide sequence ID" value="NZ_BAAADM010000005.1"/>
</dbReference>